<dbReference type="InterPro" id="IPR029044">
    <property type="entry name" value="Nucleotide-diphossugar_trans"/>
</dbReference>
<dbReference type="Pfam" id="PF22892">
    <property type="entry name" value="DSRM_MRPL44"/>
    <property type="match status" value="1"/>
</dbReference>
<evidence type="ECO:0000259" key="11">
    <source>
        <dbReference type="PROSITE" id="PS50142"/>
    </source>
</evidence>
<comment type="subcellular location">
    <subcellularLocation>
        <location evidence="1">Mitochondrion</location>
    </subcellularLocation>
</comment>
<dbReference type="Proteomes" id="UP000605846">
    <property type="component" value="Unassembled WGS sequence"/>
</dbReference>
<dbReference type="GO" id="GO:0016020">
    <property type="term" value="C:membrane"/>
    <property type="evidence" value="ECO:0007669"/>
    <property type="project" value="InterPro"/>
</dbReference>
<dbReference type="Gene3D" id="1.10.1520.10">
    <property type="entry name" value="Ribonuclease III domain"/>
    <property type="match status" value="1"/>
</dbReference>
<dbReference type="PROSITE" id="PS50142">
    <property type="entry name" value="RNASE_3_2"/>
    <property type="match status" value="1"/>
</dbReference>
<dbReference type="InterPro" id="IPR014720">
    <property type="entry name" value="dsRBD_dom"/>
</dbReference>
<evidence type="ECO:0000256" key="5">
    <source>
        <dbReference type="ARBA" id="ARBA00022980"/>
    </source>
</evidence>
<dbReference type="GO" id="GO:0006396">
    <property type="term" value="P:RNA processing"/>
    <property type="evidence" value="ECO:0007669"/>
    <property type="project" value="InterPro"/>
</dbReference>
<evidence type="ECO:0000256" key="8">
    <source>
        <dbReference type="ARBA" id="ARBA00024034"/>
    </source>
</evidence>
<dbReference type="GO" id="GO:0004525">
    <property type="term" value="F:ribonuclease III activity"/>
    <property type="evidence" value="ECO:0007669"/>
    <property type="project" value="InterPro"/>
</dbReference>
<name>A0A8H7ETS7_9FUNG</name>
<dbReference type="GO" id="GO:0005794">
    <property type="term" value="C:Golgi apparatus"/>
    <property type="evidence" value="ECO:0007669"/>
    <property type="project" value="TreeGrafter"/>
</dbReference>
<dbReference type="EMBL" id="JABAYA010000008">
    <property type="protein sequence ID" value="KAF7731667.1"/>
    <property type="molecule type" value="Genomic_DNA"/>
</dbReference>
<evidence type="ECO:0000256" key="9">
    <source>
        <dbReference type="ARBA" id="ARBA00035187"/>
    </source>
</evidence>
<dbReference type="AlphaFoldDB" id="A0A8H7ETS7"/>
<accession>A0A8H7ETS7</accession>
<comment type="caution">
    <text evidence="12">The sequence shown here is derived from an EMBL/GenBank/DDBJ whole genome shotgun (WGS) entry which is preliminary data.</text>
</comment>
<comment type="similarity">
    <text evidence="2">Belongs to the glycosyltransferase 15 family.</text>
</comment>
<sequence length="627" mass="72833">MITARHGRTLMLCFALFSLFFTFALIGKDNVSWRRPYDYDLHVKRMLNVSRERAAFVVLARNDELNRLRETMQQMEDRFNHKRNYPWVFLNDQPFTDKFKRWTRGMSSGQTYYGLLNSTMWGYPDWIDQEKALQCREEMKAKELPYAGEENYHHMCRFQSGYFFRHPLLDQFDYYWRVEPGVQFLCDIDYDPFQFMQANGIKYGWSISILEYANTIPTLWDTVKAFMSEHPEHIIPKEDPNSLMEWISNDGGNTYNLCHFWNNFEIGYLPWFRSKAYMDYFDYLDKSGGFYYERWGDAPVHSIAAALMLKKSEVHWFYDIGYRHDPFYQCPREPSWLPTEKCSCDPTESFVVPRMTTAALHRSSVRNQEVQSATATTDNVEPALYAFDARLKLNLSPTLLEKAVTHKSLSNESHNSALEFIGKRAIGLFTAEYFHSKYPTMHAAAFDGVLDSLLSYRAMSNLASQMGLQHVVRQAPEEKRPRVLAECLNAVVGALYQEQGPEAVKRFVHAHIISRDLDIRPLIKLPEPKRHLTRLLVKLGKEPAVSRTLSETGRLSNAPVFVVGVFSGQEKLGEGFGSSLKMAEYRACQDALYKHYGKEEKDFMLPSDADHVEHYQPPKLGDTEAII</sequence>
<feature type="coiled-coil region" evidence="10">
    <location>
        <begin position="58"/>
        <end position="85"/>
    </location>
</feature>
<dbReference type="SUPFAM" id="SSF69065">
    <property type="entry name" value="RNase III domain-like"/>
    <property type="match status" value="1"/>
</dbReference>
<evidence type="ECO:0000313" key="13">
    <source>
        <dbReference type="Proteomes" id="UP000605846"/>
    </source>
</evidence>
<dbReference type="OrthoDB" id="439943at2759"/>
<gene>
    <name evidence="12" type="ORF">EC973_008837</name>
</gene>
<dbReference type="GO" id="GO:0000026">
    <property type="term" value="F:alpha-1,2-mannosyltransferase activity"/>
    <property type="evidence" value="ECO:0007669"/>
    <property type="project" value="TreeGrafter"/>
</dbReference>
<dbReference type="FunFam" id="3.90.550.10:FF:000051">
    <property type="entry name" value="Alpha-1,2-mannosyltransferase (Ktr4)"/>
    <property type="match status" value="1"/>
</dbReference>
<dbReference type="Gene3D" id="3.90.550.10">
    <property type="entry name" value="Spore Coat Polysaccharide Biosynthesis Protein SpsA, Chain A"/>
    <property type="match status" value="1"/>
</dbReference>
<keyword evidence="10" id="KW-0175">Coiled coil</keyword>
<reference evidence="12" key="1">
    <citation type="submission" date="2020-01" db="EMBL/GenBank/DDBJ databases">
        <title>Genome Sequencing of Three Apophysomyces-Like Fungal Strains Confirms a Novel Fungal Genus in the Mucoromycota with divergent Burkholderia-like Endosymbiotic Bacteria.</title>
        <authorList>
            <person name="Stajich J.E."/>
            <person name="Macias A.M."/>
            <person name="Carter-House D."/>
            <person name="Lovett B."/>
            <person name="Kasson L.R."/>
            <person name="Berry K."/>
            <person name="Grigoriev I."/>
            <person name="Chang Y."/>
            <person name="Spatafora J."/>
            <person name="Kasson M.T."/>
        </authorList>
    </citation>
    <scope>NUCLEOTIDE SEQUENCE</scope>
    <source>
        <strain evidence="12">NRRL A-21654</strain>
    </source>
</reference>
<dbReference type="SUPFAM" id="SSF54768">
    <property type="entry name" value="dsRNA-binding domain-like"/>
    <property type="match status" value="1"/>
</dbReference>
<dbReference type="InterPro" id="IPR000999">
    <property type="entry name" value="RNase_III_dom"/>
</dbReference>
<dbReference type="CDD" id="cd00593">
    <property type="entry name" value="RIBOc"/>
    <property type="match status" value="1"/>
</dbReference>
<dbReference type="SUPFAM" id="SSF53448">
    <property type="entry name" value="Nucleotide-diphospho-sugar transferases"/>
    <property type="match status" value="1"/>
</dbReference>
<dbReference type="SMART" id="SM00358">
    <property type="entry name" value="DSRM"/>
    <property type="match status" value="1"/>
</dbReference>
<dbReference type="InterPro" id="IPR044443">
    <property type="entry name" value="Ribosomal_mL44_DSRM_fung"/>
</dbReference>
<dbReference type="Pfam" id="PF01793">
    <property type="entry name" value="Glyco_transf_15"/>
    <property type="match status" value="1"/>
</dbReference>
<evidence type="ECO:0000256" key="3">
    <source>
        <dbReference type="ARBA" id="ARBA00022679"/>
    </source>
</evidence>
<organism evidence="12 13">
    <name type="scientific">Apophysomyces ossiformis</name>
    <dbReference type="NCBI Taxonomy" id="679940"/>
    <lineage>
        <taxon>Eukaryota</taxon>
        <taxon>Fungi</taxon>
        <taxon>Fungi incertae sedis</taxon>
        <taxon>Mucoromycota</taxon>
        <taxon>Mucoromycotina</taxon>
        <taxon>Mucoromycetes</taxon>
        <taxon>Mucorales</taxon>
        <taxon>Mucorineae</taxon>
        <taxon>Mucoraceae</taxon>
        <taxon>Apophysomyces</taxon>
    </lineage>
</organism>
<keyword evidence="7" id="KW-0687">Ribonucleoprotein</keyword>
<dbReference type="GO" id="GO:0006487">
    <property type="term" value="P:protein N-linked glycosylation"/>
    <property type="evidence" value="ECO:0007669"/>
    <property type="project" value="TreeGrafter"/>
</dbReference>
<keyword evidence="6" id="KW-0496">Mitochondrion</keyword>
<dbReference type="InterPro" id="IPR036389">
    <property type="entry name" value="RNase_III_sf"/>
</dbReference>
<evidence type="ECO:0000256" key="6">
    <source>
        <dbReference type="ARBA" id="ARBA00023128"/>
    </source>
</evidence>
<dbReference type="SMART" id="SM00535">
    <property type="entry name" value="RIBOc"/>
    <property type="match status" value="1"/>
</dbReference>
<dbReference type="PANTHER" id="PTHR31121:SF6">
    <property type="entry name" value="ALPHA-1,2 MANNOSYLTRANSFERASE KTR1"/>
    <property type="match status" value="1"/>
</dbReference>
<keyword evidence="5" id="KW-0689">Ribosomal protein</keyword>
<keyword evidence="3" id="KW-0808">Transferase</keyword>
<dbReference type="InterPro" id="IPR044444">
    <property type="entry name" value="Ribosomal_mL44_DSRM_metazoa"/>
</dbReference>
<evidence type="ECO:0000256" key="4">
    <source>
        <dbReference type="ARBA" id="ARBA00022884"/>
    </source>
</evidence>
<keyword evidence="4" id="KW-0694">RNA-binding</keyword>
<dbReference type="Gene3D" id="3.30.160.20">
    <property type="match status" value="1"/>
</dbReference>
<keyword evidence="13" id="KW-1185">Reference proteome</keyword>
<dbReference type="PANTHER" id="PTHR31121">
    <property type="entry name" value="ALPHA-1,2 MANNOSYLTRANSFERASE KTR1"/>
    <property type="match status" value="1"/>
</dbReference>
<evidence type="ECO:0000313" key="12">
    <source>
        <dbReference type="EMBL" id="KAF7731667.1"/>
    </source>
</evidence>
<evidence type="ECO:0000256" key="10">
    <source>
        <dbReference type="SAM" id="Coils"/>
    </source>
</evidence>
<dbReference type="InterPro" id="IPR002685">
    <property type="entry name" value="Glyco_trans_15"/>
</dbReference>
<comment type="similarity">
    <text evidence="8">Belongs to the ribonuclease III family. Mitochondrion-specific ribosomal protein mL44 subfamily.</text>
</comment>
<protein>
    <recommendedName>
        <fullName evidence="9">Large ribosomal subunit protein mL44</fullName>
    </recommendedName>
</protein>
<dbReference type="GO" id="GO:0000032">
    <property type="term" value="P:cell wall mannoprotein biosynthetic process"/>
    <property type="evidence" value="ECO:0007669"/>
    <property type="project" value="TreeGrafter"/>
</dbReference>
<dbReference type="GO" id="GO:0003725">
    <property type="term" value="F:double-stranded RNA binding"/>
    <property type="evidence" value="ECO:0007669"/>
    <property type="project" value="InterPro"/>
</dbReference>
<dbReference type="CDD" id="cd19873">
    <property type="entry name" value="DSRM_MRPL3_like"/>
    <property type="match status" value="1"/>
</dbReference>
<evidence type="ECO:0000256" key="1">
    <source>
        <dbReference type="ARBA" id="ARBA00004173"/>
    </source>
</evidence>
<evidence type="ECO:0000256" key="7">
    <source>
        <dbReference type="ARBA" id="ARBA00023274"/>
    </source>
</evidence>
<evidence type="ECO:0000256" key="2">
    <source>
        <dbReference type="ARBA" id="ARBA00007677"/>
    </source>
</evidence>
<dbReference type="Pfam" id="PF14622">
    <property type="entry name" value="Ribonucleas_3_3"/>
    <property type="match status" value="1"/>
</dbReference>
<proteinExistence type="inferred from homology"/>
<feature type="domain" description="RNase III" evidence="11">
    <location>
        <begin position="391"/>
        <end position="500"/>
    </location>
</feature>